<keyword evidence="2" id="KW-0614">Plasmid</keyword>
<organism evidence="2 3">
    <name type="scientific">Hymenobacter monticola</name>
    <dbReference type="NCBI Taxonomy" id="1705399"/>
    <lineage>
        <taxon>Bacteria</taxon>
        <taxon>Pseudomonadati</taxon>
        <taxon>Bacteroidota</taxon>
        <taxon>Cytophagia</taxon>
        <taxon>Cytophagales</taxon>
        <taxon>Hymenobacteraceae</taxon>
        <taxon>Hymenobacter</taxon>
    </lineage>
</organism>
<accession>A0ABY4BCM5</accession>
<name>A0ABY4BCM5_9BACT</name>
<evidence type="ECO:0000256" key="1">
    <source>
        <dbReference type="SAM" id="MobiDB-lite"/>
    </source>
</evidence>
<proteinExistence type="predicted"/>
<feature type="compositionally biased region" description="Low complexity" evidence="1">
    <location>
        <begin position="71"/>
        <end position="91"/>
    </location>
</feature>
<evidence type="ECO:0008006" key="4">
    <source>
        <dbReference type="Google" id="ProtNLM"/>
    </source>
</evidence>
<gene>
    <name evidence="2" type="ORF">MTP16_25080</name>
</gene>
<geneLocation type="plasmid" evidence="2 3">
    <name>unnamed3</name>
</geneLocation>
<feature type="region of interest" description="Disordered" evidence="1">
    <location>
        <begin position="71"/>
        <end position="98"/>
    </location>
</feature>
<dbReference type="Proteomes" id="UP000831390">
    <property type="component" value="Plasmid unnamed3"/>
</dbReference>
<dbReference type="EMBL" id="CP094537">
    <property type="protein sequence ID" value="UOE36654.1"/>
    <property type="molecule type" value="Genomic_DNA"/>
</dbReference>
<sequence length="254" mass="27580">MVKLYPKKTESFDKHKESISAAPTENLFQRLDVGLSGNMRSKELFCWIPKGFNSFLLLLLVAALSACDSTTSTDTTGNSTAEATTAAPGPTVLDSADYEPPVSPYAGNQLSNGKSPLDNCFGKGRYSGSAWINFSNSNNSTDAIVCLARASDNKVIRNEYIRSGTDFKMSRIPAGTYYLKVFSGKDWNPTRKSACGTKGYFDSDQSFSESKDEGNLIKVMSNSRGYTTGSITLYTVSGGNMAQAPINADEFFRQ</sequence>
<evidence type="ECO:0000313" key="2">
    <source>
        <dbReference type="EMBL" id="UOE36654.1"/>
    </source>
</evidence>
<keyword evidence="3" id="KW-1185">Reference proteome</keyword>
<evidence type="ECO:0000313" key="3">
    <source>
        <dbReference type="Proteomes" id="UP000831390"/>
    </source>
</evidence>
<dbReference type="RefSeq" id="WP_243520732.1">
    <property type="nucleotide sequence ID" value="NZ_CP094537.1"/>
</dbReference>
<protein>
    <recommendedName>
        <fullName evidence="4">Carboxypeptidase regulatory-like domain-containing protein</fullName>
    </recommendedName>
</protein>
<reference evidence="2 3" key="1">
    <citation type="submission" date="2022-03" db="EMBL/GenBank/DDBJ databases">
        <title>Hymenobactersp. isolated from the air.</title>
        <authorList>
            <person name="Won M."/>
            <person name="Kwon S.-W."/>
        </authorList>
    </citation>
    <scope>NUCLEOTIDE SEQUENCE [LARGE SCALE GENOMIC DNA]</scope>
    <source>
        <strain evidence="2 3">KACC 22596</strain>
        <plasmid evidence="2 3">unnamed3</plasmid>
    </source>
</reference>